<evidence type="ECO:0008006" key="5">
    <source>
        <dbReference type="Google" id="ProtNLM"/>
    </source>
</evidence>
<accession>A0A381RGM6</accession>
<dbReference type="Pfam" id="PF13517">
    <property type="entry name" value="FG-GAP_3"/>
    <property type="match status" value="3"/>
</dbReference>
<dbReference type="SUPFAM" id="SSF48317">
    <property type="entry name" value="Acid phosphatase/Vanadium-dependent haloperoxidase"/>
    <property type="match status" value="1"/>
</dbReference>
<organism evidence="4">
    <name type="scientific">marine metagenome</name>
    <dbReference type="NCBI Taxonomy" id="408172"/>
    <lineage>
        <taxon>unclassified sequences</taxon>
        <taxon>metagenomes</taxon>
        <taxon>ecological metagenomes</taxon>
    </lineage>
</organism>
<gene>
    <name evidence="4" type="ORF">METZ01_LOCUS42962</name>
</gene>
<name>A0A381RGM6_9ZZZZ</name>
<proteinExistence type="predicted"/>
<evidence type="ECO:0000259" key="2">
    <source>
        <dbReference type="Pfam" id="PF07593"/>
    </source>
</evidence>
<feature type="non-terminal residue" evidence="4">
    <location>
        <position position="1"/>
    </location>
</feature>
<dbReference type="GO" id="GO:0004601">
    <property type="term" value="F:peroxidase activity"/>
    <property type="evidence" value="ECO:0007669"/>
    <property type="project" value="InterPro"/>
</dbReference>
<dbReference type="Gene3D" id="2.130.10.130">
    <property type="entry name" value="Integrin alpha, N-terminal"/>
    <property type="match status" value="2"/>
</dbReference>
<dbReference type="InterPro" id="IPR016119">
    <property type="entry name" value="Br/Cl_peroxidase_C"/>
</dbReference>
<dbReference type="PANTHER" id="PTHR16026">
    <property type="entry name" value="CARTILAGE ACIDIC PROTEIN 1"/>
    <property type="match status" value="1"/>
</dbReference>
<dbReference type="InterPro" id="IPR044060">
    <property type="entry name" value="Bacterial_rp_domain"/>
</dbReference>
<reference evidence="4" key="1">
    <citation type="submission" date="2018-05" db="EMBL/GenBank/DDBJ databases">
        <authorList>
            <person name="Lanie J.A."/>
            <person name="Ng W.-L."/>
            <person name="Kazmierczak K.M."/>
            <person name="Andrzejewski T.M."/>
            <person name="Davidsen T.M."/>
            <person name="Wayne K.J."/>
            <person name="Tettelin H."/>
            <person name="Glass J.I."/>
            <person name="Rusch D."/>
            <person name="Podicherti R."/>
            <person name="Tsui H.-C.T."/>
            <person name="Winkler M.E."/>
        </authorList>
    </citation>
    <scope>NUCLEOTIDE SEQUENCE</scope>
</reference>
<dbReference type="CDD" id="cd03398">
    <property type="entry name" value="PAP2_haloperoxidase"/>
    <property type="match status" value="1"/>
</dbReference>
<dbReference type="InterPro" id="IPR013517">
    <property type="entry name" value="FG-GAP"/>
</dbReference>
<evidence type="ECO:0000256" key="1">
    <source>
        <dbReference type="ARBA" id="ARBA00022729"/>
    </source>
</evidence>
<sequence>VSIRTGCLCLLVASVILAGCGGGGGGSSATATATSTANTDLDTASNTTNSNGFSKLSGVGLERRFESSATDLSETDRASGGIAAADYDGDGDIDLYVVGGDTEPNSLYQNQGDGTFVDVAVEAGVDFSHWGSGPGFGDIDGDGDLDLFIGSVHGDSYYLLENRDGVFIDITAASGIRLTSPNTFSVTFFDYDRDGFLDIFLSHWGTNRQSGDETETVWRNQGDGSFVASSLETTIASGLIENNTDWSYTPNFSDIDEDGDSDLLMTSDFGESQVFLNNDDGSFTKTTNRAVIVDQNGMGASIGDYDNDGDMDWFVTSIYTLDVLDSSVEGGEELFGNRLYRNRGAGVFEDVSGTAGIEDGGWGWASCFGDFDNDGSLDIVHTNGWTYDKNKDFALDRTRYFRSKGDGTFEESGLEVGFSNVAQGRGLVCFDSDRDGDLDLVITNSSPEHIVYYRNDAVNDNHSLTIRLEGSRPNQFGIGAWIVATTSEGSQVRELGGHNNYVSHNPYEVHFGLGDATEVDIEVRWPDGSVTMRENLAVDQLITIAQGVSNTRLVVTQGGGDGYYDPGTEVVISAAEASEAYHFSHWTSEGGGSFADASSAETTFTMPEATVVIHANYLPGTAPTDDVSVARRWNEVLLQAIRNDFARPTVHARNLFHSSAAMYDAWATYDAVASPYLLGQTVAEVSCPRSSFDLPEDVEGAREQAVSHAMYRIIRHRFADSPGTSVISRDAKALMSYLDHNINDVSVDYSGGSAAALGNYLAQCYIDLGLADGSNEANAYANVAYTPVNPALEPERAGNPNIVDLNRWQPLQLPVSIDQAGNLVTAEPTFLSPEWGRVNPFALVEADRTVYERDGYEYWVYHDPGAPPTIDGTLSDNYKWAFSLVAVWSSHLQPNSDVMIDISPANLGNITSYPTQFEDYPAFYNTLAGGDPSTGYDVNPLTGTPYTSQEVPLGDYTRVLAEFWADGPDSETPPGHWFVILNTVNDHELLEKRFAGAGPELGALEWDIKAYFTLGGAMHDAAVTAWGIKGWYDYVRPISSLRAMADRGQSSDPNGASYHMDGIPLEPGYIQVVEAGDALAGDDEEHIGKIKFLSWKGPTFITDPSIDEAGVDWILAENWWPYQRPTFVTPPFAGYISGHSTYSRAAAEVMTALTGDAYFPGGMSGFEVKANEFLVFEEGPSVDMTLQWATYRDASDQCSLSRIWGGIHPPADDIPGRLIGITIGKNTFNLAKQYFGHQ</sequence>
<dbReference type="InterPro" id="IPR036938">
    <property type="entry name" value="PAP2/HPO_sf"/>
</dbReference>
<evidence type="ECO:0000259" key="3">
    <source>
        <dbReference type="Pfam" id="PF18998"/>
    </source>
</evidence>
<dbReference type="Pfam" id="PF18998">
    <property type="entry name" value="Flg_new_2"/>
    <property type="match status" value="1"/>
</dbReference>
<dbReference type="InterPro" id="IPR011519">
    <property type="entry name" value="UnbV_ASPIC"/>
</dbReference>
<dbReference type="PANTHER" id="PTHR16026:SF0">
    <property type="entry name" value="CARTILAGE ACIDIC PROTEIN 1"/>
    <property type="match status" value="1"/>
</dbReference>
<dbReference type="SUPFAM" id="SSF69318">
    <property type="entry name" value="Integrin alpha N-terminal domain"/>
    <property type="match status" value="1"/>
</dbReference>
<dbReference type="AlphaFoldDB" id="A0A381RGM6"/>
<dbReference type="InterPro" id="IPR027039">
    <property type="entry name" value="Crtac1"/>
</dbReference>
<dbReference type="Pfam" id="PF07593">
    <property type="entry name" value="UnbV_ASPIC"/>
    <property type="match status" value="1"/>
</dbReference>
<dbReference type="Gene3D" id="1.10.606.10">
    <property type="entry name" value="Vanadium-containing Chloroperoxidase, domain 2"/>
    <property type="match status" value="1"/>
</dbReference>
<dbReference type="InterPro" id="IPR028994">
    <property type="entry name" value="Integrin_alpha_N"/>
</dbReference>
<evidence type="ECO:0000313" key="4">
    <source>
        <dbReference type="EMBL" id="SUZ90108.1"/>
    </source>
</evidence>
<keyword evidence="1" id="KW-0732">Signal</keyword>
<dbReference type="EMBL" id="UINC01001867">
    <property type="protein sequence ID" value="SUZ90108.1"/>
    <property type="molecule type" value="Genomic_DNA"/>
</dbReference>
<feature type="domain" description="Bacterial repeat" evidence="3">
    <location>
        <begin position="560"/>
        <end position="618"/>
    </location>
</feature>
<feature type="domain" description="ASPIC/UnbV" evidence="2">
    <location>
        <begin position="477"/>
        <end position="543"/>
    </location>
</feature>
<protein>
    <recommendedName>
        <fullName evidence="5">ASPIC/UnbV domain-containing protein</fullName>
    </recommendedName>
</protein>